<dbReference type="EMBL" id="AUNB01000010">
    <property type="protein sequence ID" value="KEO61136.1"/>
    <property type="molecule type" value="Genomic_DNA"/>
</dbReference>
<keyword evidence="2" id="KW-1185">Reference proteome</keyword>
<evidence type="ECO:0008006" key="3">
    <source>
        <dbReference type="Google" id="ProtNLM"/>
    </source>
</evidence>
<evidence type="ECO:0000313" key="1">
    <source>
        <dbReference type="EMBL" id="KEO61136.1"/>
    </source>
</evidence>
<dbReference type="Proteomes" id="UP000027471">
    <property type="component" value="Unassembled WGS sequence"/>
</dbReference>
<dbReference type="AlphaFoldDB" id="A0A074JU11"/>
<reference evidence="1 2" key="1">
    <citation type="journal article" date="2015" name="Antonie Van Leeuwenhoek">
        <title>Thioclava indica sp. nov., isolated from surface seawater of the Indian Ocean.</title>
        <authorList>
            <person name="Liu Y."/>
            <person name="Lai Q."/>
            <person name="Du J."/>
            <person name="Xu H."/>
            <person name="Jiang L."/>
            <person name="Shao Z."/>
        </authorList>
    </citation>
    <scope>NUCLEOTIDE SEQUENCE [LARGE SCALE GENOMIC DNA]</scope>
    <source>
        <strain evidence="1 2">DT23-4</strain>
    </source>
</reference>
<proteinExistence type="predicted"/>
<comment type="caution">
    <text evidence="1">The sequence shown here is derived from an EMBL/GenBank/DDBJ whole genome shotgun (WGS) entry which is preliminary data.</text>
</comment>
<organism evidence="1 2">
    <name type="scientific">Thioclava indica</name>
    <dbReference type="NCBI Taxonomy" id="1353528"/>
    <lineage>
        <taxon>Bacteria</taxon>
        <taxon>Pseudomonadati</taxon>
        <taxon>Pseudomonadota</taxon>
        <taxon>Alphaproteobacteria</taxon>
        <taxon>Rhodobacterales</taxon>
        <taxon>Paracoccaceae</taxon>
        <taxon>Thioclava</taxon>
    </lineage>
</organism>
<accession>A0A074JU11</accession>
<name>A0A074JU11_9RHOB</name>
<evidence type="ECO:0000313" key="2">
    <source>
        <dbReference type="Proteomes" id="UP000027471"/>
    </source>
</evidence>
<gene>
    <name evidence="1" type="ORF">DT23_10395</name>
</gene>
<dbReference type="eggNOG" id="COG2963">
    <property type="taxonomic scope" value="Bacteria"/>
</dbReference>
<sequence>MTQVAQRHEVTRQQIYKWRHELKKKGLWSPTAGAVFFPLGIPVAARVPVMEPLTAETPPSSVVELRLRDGRSLHFDSAMDPAALTSLIRAVEAA</sequence>
<protein>
    <recommendedName>
        <fullName evidence="3">Transposase</fullName>
    </recommendedName>
</protein>